<dbReference type="PANTHER" id="PTHR46513">
    <property type="entry name" value="VITELLOGENIN RECEPTOR-LIKE PROTEIN-RELATED-RELATED"/>
    <property type="match status" value="1"/>
</dbReference>
<evidence type="ECO:0000256" key="4">
    <source>
        <dbReference type="SAM" id="Phobius"/>
    </source>
</evidence>
<evidence type="ECO:0000256" key="3">
    <source>
        <dbReference type="PROSITE-ProRule" id="PRU00461"/>
    </source>
</evidence>
<dbReference type="InterPro" id="IPR000033">
    <property type="entry name" value="LDLR_classB_rpt"/>
</dbReference>
<dbReference type="Gene3D" id="2.120.10.30">
    <property type="entry name" value="TolB, C-terminal domain"/>
    <property type="match status" value="1"/>
</dbReference>
<dbReference type="InterPro" id="IPR011042">
    <property type="entry name" value="6-blade_b-propeller_TolB-like"/>
</dbReference>
<dbReference type="SUPFAM" id="SSF63825">
    <property type="entry name" value="YWTD domain"/>
    <property type="match status" value="1"/>
</dbReference>
<keyword evidence="4" id="KW-0472">Membrane</keyword>
<evidence type="ECO:0000313" key="6">
    <source>
        <dbReference type="Proteomes" id="UP000007755"/>
    </source>
</evidence>
<evidence type="ECO:0000256" key="2">
    <source>
        <dbReference type="ARBA" id="ARBA00022737"/>
    </source>
</evidence>
<keyword evidence="4" id="KW-1133">Transmembrane helix</keyword>
<protein>
    <submittedName>
        <fullName evidence="5">Vitellogenin receptor</fullName>
    </submittedName>
</protein>
<accession>F4WYC6</accession>
<dbReference type="InParanoid" id="F4WYC6"/>
<dbReference type="PROSITE" id="PS51120">
    <property type="entry name" value="LDLRB"/>
    <property type="match status" value="1"/>
</dbReference>
<dbReference type="eggNOG" id="KOG1215">
    <property type="taxonomic scope" value="Eukaryota"/>
</dbReference>
<feature type="repeat" description="LDL-receptor class B" evidence="3">
    <location>
        <begin position="38"/>
        <end position="80"/>
    </location>
</feature>
<keyword evidence="6" id="KW-1185">Reference proteome</keyword>
<feature type="transmembrane region" description="Helical" evidence="4">
    <location>
        <begin position="140"/>
        <end position="160"/>
    </location>
</feature>
<dbReference type="SMART" id="SM00135">
    <property type="entry name" value="LY"/>
    <property type="match status" value="2"/>
</dbReference>
<keyword evidence="2" id="KW-0677">Repeat</keyword>
<dbReference type="AlphaFoldDB" id="F4WYC6"/>
<organism evidence="6">
    <name type="scientific">Acromyrmex echinatior</name>
    <name type="common">Panamanian leafcutter ant</name>
    <name type="synonym">Acromyrmex octospinosus echinatior</name>
    <dbReference type="NCBI Taxonomy" id="103372"/>
    <lineage>
        <taxon>Eukaryota</taxon>
        <taxon>Metazoa</taxon>
        <taxon>Ecdysozoa</taxon>
        <taxon>Arthropoda</taxon>
        <taxon>Hexapoda</taxon>
        <taxon>Insecta</taxon>
        <taxon>Pterygota</taxon>
        <taxon>Neoptera</taxon>
        <taxon>Endopterygota</taxon>
        <taxon>Hymenoptera</taxon>
        <taxon>Apocrita</taxon>
        <taxon>Aculeata</taxon>
        <taxon>Formicoidea</taxon>
        <taxon>Formicidae</taxon>
        <taxon>Myrmicinae</taxon>
        <taxon>Acromyrmex</taxon>
    </lineage>
</organism>
<name>F4WYC6_ACREC</name>
<dbReference type="Proteomes" id="UP000007755">
    <property type="component" value="Unassembled WGS sequence"/>
</dbReference>
<gene>
    <name evidence="5" type="ORF">G5I_10975</name>
</gene>
<sequence length="296" mass="34563">MDKPFSKICRTDMMGSDIKIIDSDIGFVSGMTIDYVKSKLYWLDSFNNAIKLSNLDGSQRSTFLRMSMHHPLSINIYEQSLYWLTGINGKVRRCKLYGNKLCETLDINTNNIHRQFAILHISRQPLDWYRKISSNLKIKFLLCILIFIESLSKVKLYFFLDKGNPCNEEFCDYMCILKESVTCICSDGKPIKSNTTCMRNSKPLIRNIQHTSIYIVTIIILLIAVLLLCVYNCYQRSGFQWKLADNLNIRRIRFQNPLYNQRDEIELIFDSTIKDMSSEQHEHVSPPDEFVSMKIT</sequence>
<dbReference type="OrthoDB" id="8831087at2759"/>
<dbReference type="EMBL" id="GL888440">
    <property type="protein sequence ID" value="EGI60778.1"/>
    <property type="molecule type" value="Genomic_DNA"/>
</dbReference>
<evidence type="ECO:0000256" key="1">
    <source>
        <dbReference type="ARBA" id="ARBA00022536"/>
    </source>
</evidence>
<keyword evidence="1" id="KW-0245">EGF-like domain</keyword>
<proteinExistence type="predicted"/>
<keyword evidence="4" id="KW-0812">Transmembrane</keyword>
<keyword evidence="5" id="KW-0675">Receptor</keyword>
<feature type="transmembrane region" description="Helical" evidence="4">
    <location>
        <begin position="213"/>
        <end position="234"/>
    </location>
</feature>
<evidence type="ECO:0000313" key="5">
    <source>
        <dbReference type="EMBL" id="EGI60778.1"/>
    </source>
</evidence>
<reference evidence="5" key="1">
    <citation type="submission" date="2011-02" db="EMBL/GenBank/DDBJ databases">
        <title>The genome of the leaf-cutting ant Acromyrmex echinatior suggests key adaptations to social evolution and fungus farming.</title>
        <authorList>
            <person name="Nygaard S."/>
            <person name="Zhang G."/>
        </authorList>
    </citation>
    <scope>NUCLEOTIDE SEQUENCE</scope>
</reference>
<dbReference type="InterPro" id="IPR050778">
    <property type="entry name" value="Cueball_EGF_LRP_Nidogen"/>
</dbReference>